<protein>
    <submittedName>
        <fullName evidence="2">CHAT domain-containing protein</fullName>
    </submittedName>
</protein>
<name>A0A846XLL8_9NOCA</name>
<dbReference type="SUPFAM" id="SSF48452">
    <property type="entry name" value="TPR-like"/>
    <property type="match status" value="2"/>
</dbReference>
<comment type="caution">
    <text evidence="2">The sequence shown here is derived from an EMBL/GenBank/DDBJ whole genome shotgun (WGS) entry which is preliminary data.</text>
</comment>
<gene>
    <name evidence="2" type="ORF">HGA13_29780</name>
</gene>
<dbReference type="RefSeq" id="WP_068040907.1">
    <property type="nucleotide sequence ID" value="NZ_JAAXOO010000008.1"/>
</dbReference>
<evidence type="ECO:0000313" key="3">
    <source>
        <dbReference type="Proteomes" id="UP000565715"/>
    </source>
</evidence>
<dbReference type="Pfam" id="PF12770">
    <property type="entry name" value="CHAT"/>
    <property type="match status" value="1"/>
</dbReference>
<accession>A0A846XLL8</accession>
<dbReference type="Proteomes" id="UP000565715">
    <property type="component" value="Unassembled WGS sequence"/>
</dbReference>
<reference evidence="2 3" key="1">
    <citation type="submission" date="2020-04" db="EMBL/GenBank/DDBJ databases">
        <title>MicrobeNet Type strains.</title>
        <authorList>
            <person name="Nicholson A.C."/>
        </authorList>
    </citation>
    <scope>NUCLEOTIDE SEQUENCE [LARGE SCALE GENOMIC DNA]</scope>
    <source>
        <strain evidence="2 3">DSM 45078</strain>
    </source>
</reference>
<dbReference type="Gene3D" id="1.25.40.10">
    <property type="entry name" value="Tetratricopeptide repeat domain"/>
    <property type="match status" value="2"/>
</dbReference>
<proteinExistence type="predicted"/>
<dbReference type="InterPro" id="IPR011990">
    <property type="entry name" value="TPR-like_helical_dom_sf"/>
</dbReference>
<dbReference type="AlphaFoldDB" id="A0A846XLL8"/>
<dbReference type="PANTHER" id="PTHR19959">
    <property type="entry name" value="KINESIN LIGHT CHAIN"/>
    <property type="match status" value="1"/>
</dbReference>
<sequence>MSFDELLQRIQQRVADFWRSRQAETVLGDAVQAEITELAQAALPADPDHPTPEESHCQAAASLALGWLHFMRSNALPNGMGLPELARTIAFLGLWAEEAEAIPEQLRTILGPGAEASDQAALAADMLKHAETTADPILLNVCISLHTEALAAAPAEHLDQTAVRANLGIAYLTRFEREGMVADVDRAIDLAEHAIAATPIEHHNWAGLQSNLGNACRVRFEHVGAAADLNRAIKVGEKAVTATPTDDPELASRLSNLGIAYMARFRRFGVTADLNCAIKMGEKAVTATPTDDPERARRLSNLGNAYMGRFERGGATADPADLDHAIGVYAQAVTATVDNHPNRAGRLSNLCDAYMARYKLDGDTDDLNGAIDAGVRAVAAAPIGHPHHARFLHNLGVAHLGLFACDGVAVDLELAIGLIEKARTATVPDHPDRARILSSLGVAYMARFSAGRQGVDRETLYDLAEQVGAAVTASPVGRILAGGAVGSLASAMNEHALAVELLDAAVALMPSTAPRESDWEDQEHRLGKLPGLVGEAIAAHCAIDDPAGAVEIAELGRGMLLAAQLDARTDLSDLDRVLPDLAARLRQVRDLLNTPHSRDGAPNESPAKGTVSIEDRRHWWNEHDQLITQIRRHPGLDRFQRPPNLTDLQPAPDDGDFVIMVNTAQHRSDAIVLGLHTGPVPVRLPDLSRADVEAHAGALLQASYGPVLAGILQRQRVVPEILAWLWDAIVHPVLQATLLTGSEGSLPRVWWLPTGLLGLFPLHAAGHTRRPGALDTMISSYTPTLRALAHARTRPPAAARRQLTVALHHTPGLPDLPGTFVEATTLHTHHPDTPLLLDDTATTDRVLAALPNATWAHFATHASVDFTAPSRGGLHLHNGTLSLPEISQLRLTHAELAYLSACSTANRGTSHADESLHPASAFQLAGFRHVIASLWPLADHIAATAATTFYRQLPPSPTVDHAATALHRTTCDLRAQHPTRPDLWAALIHSGP</sequence>
<dbReference type="EMBL" id="JAAXOO010000008">
    <property type="protein sequence ID" value="NKY37231.1"/>
    <property type="molecule type" value="Genomic_DNA"/>
</dbReference>
<organism evidence="2 3">
    <name type="scientific">Nocardia speluncae</name>
    <dbReference type="NCBI Taxonomy" id="419477"/>
    <lineage>
        <taxon>Bacteria</taxon>
        <taxon>Bacillati</taxon>
        <taxon>Actinomycetota</taxon>
        <taxon>Actinomycetes</taxon>
        <taxon>Mycobacteriales</taxon>
        <taxon>Nocardiaceae</taxon>
        <taxon>Nocardia</taxon>
    </lineage>
</organism>
<keyword evidence="3" id="KW-1185">Reference proteome</keyword>
<dbReference type="PANTHER" id="PTHR19959:SF119">
    <property type="entry name" value="FUNGAL LIPASE-LIKE DOMAIN-CONTAINING PROTEIN"/>
    <property type="match status" value="1"/>
</dbReference>
<feature type="domain" description="CHAT" evidence="1">
    <location>
        <begin position="721"/>
        <end position="991"/>
    </location>
</feature>
<evidence type="ECO:0000313" key="2">
    <source>
        <dbReference type="EMBL" id="NKY37231.1"/>
    </source>
</evidence>
<evidence type="ECO:0000259" key="1">
    <source>
        <dbReference type="Pfam" id="PF12770"/>
    </source>
</evidence>
<dbReference type="InterPro" id="IPR024983">
    <property type="entry name" value="CHAT_dom"/>
</dbReference>